<sequence>MKPWQYDHTCVPLPWQPVNLQEEGRRLKWGVIWEDGTIPPSPACRRALSTVISALKKQGHEVVDFKPPSIMEGLKIGYQLLFSDGGEQARAPLQRTESTSPPTQHVLNLLKLPKLIKSLLSLVLRSRTLSYIFGLGSQPDQLSAELYSILHTKTVMEERRLVEERDNYRAEWHQKLIEEGVDFILTVPHALPALENGGSERATLMSAGYTFIISLLDYPAGIIPVTTVSPSLDALPADFYSSPTFNQFNMIAKGAYLEYNAEKMKGLPLGVQIVGRRMEEEKVLAGMKVIEQALIDFGIPFDAKLPDDLR</sequence>
<keyword evidence="2" id="KW-0378">Hydrolase</keyword>
<dbReference type="PANTHER" id="PTHR46072:SF10">
    <property type="entry name" value="ACETAMIDASE"/>
    <property type="match status" value="1"/>
</dbReference>
<dbReference type="InterPro" id="IPR023631">
    <property type="entry name" value="Amidase_dom"/>
</dbReference>
<dbReference type="Proteomes" id="UP000629468">
    <property type="component" value="Unassembled WGS sequence"/>
</dbReference>
<comment type="caution">
    <text evidence="4">The sequence shown here is derived from an EMBL/GenBank/DDBJ whole genome shotgun (WGS) entry which is preliminary data.</text>
</comment>
<evidence type="ECO:0000259" key="3">
    <source>
        <dbReference type="Pfam" id="PF01425"/>
    </source>
</evidence>
<dbReference type="Gene3D" id="3.90.1300.10">
    <property type="entry name" value="Amidase signature (AS) domain"/>
    <property type="match status" value="1"/>
</dbReference>
<dbReference type="SUPFAM" id="SSF75304">
    <property type="entry name" value="Amidase signature (AS) enzymes"/>
    <property type="match status" value="1"/>
</dbReference>
<evidence type="ECO:0000256" key="2">
    <source>
        <dbReference type="ARBA" id="ARBA00022801"/>
    </source>
</evidence>
<proteinExistence type="inferred from homology"/>
<dbReference type="AlphaFoldDB" id="A0A8H7C4N4"/>
<evidence type="ECO:0000256" key="1">
    <source>
        <dbReference type="ARBA" id="ARBA00009199"/>
    </source>
</evidence>
<name>A0A8H7C4N4_AGABI</name>
<protein>
    <recommendedName>
        <fullName evidence="3">Amidase domain-containing protein</fullName>
    </recommendedName>
</protein>
<evidence type="ECO:0000313" key="5">
    <source>
        <dbReference type="Proteomes" id="UP000629468"/>
    </source>
</evidence>
<gene>
    <name evidence="4" type="ORF">Agabi119p4_9917</name>
</gene>
<reference evidence="4 5" key="1">
    <citation type="journal article" name="Sci. Rep.">
        <title>Telomere-to-telomere assembled and centromere annotated genomes of the two main subspecies of the button mushroom Agaricus bisporus reveal especially polymorphic chromosome ends.</title>
        <authorList>
            <person name="Sonnenberg A.S.M."/>
            <person name="Sedaghat-Telgerd N."/>
            <person name="Lavrijssen B."/>
            <person name="Ohm R.A."/>
            <person name="Hendrickx P.M."/>
            <person name="Scholtmeijer K."/>
            <person name="Baars J.J.P."/>
            <person name="van Peer A."/>
        </authorList>
    </citation>
    <scope>NUCLEOTIDE SEQUENCE [LARGE SCALE GENOMIC DNA]</scope>
    <source>
        <strain evidence="4 5">H119_p4</strain>
    </source>
</reference>
<accession>A0A8H7C4N4</accession>
<organism evidence="4 5">
    <name type="scientific">Agaricus bisporus var. burnettii</name>
    <dbReference type="NCBI Taxonomy" id="192524"/>
    <lineage>
        <taxon>Eukaryota</taxon>
        <taxon>Fungi</taxon>
        <taxon>Dikarya</taxon>
        <taxon>Basidiomycota</taxon>
        <taxon>Agaricomycotina</taxon>
        <taxon>Agaricomycetes</taxon>
        <taxon>Agaricomycetidae</taxon>
        <taxon>Agaricales</taxon>
        <taxon>Agaricineae</taxon>
        <taxon>Agaricaceae</taxon>
        <taxon>Agaricus</taxon>
    </lineage>
</organism>
<comment type="similarity">
    <text evidence="1">Belongs to the amidase family.</text>
</comment>
<dbReference type="EMBL" id="JABXXO010000013">
    <property type="protein sequence ID" value="KAF7761925.1"/>
    <property type="molecule type" value="Genomic_DNA"/>
</dbReference>
<evidence type="ECO:0000313" key="4">
    <source>
        <dbReference type="EMBL" id="KAF7761925.1"/>
    </source>
</evidence>
<dbReference type="InterPro" id="IPR036928">
    <property type="entry name" value="AS_sf"/>
</dbReference>
<dbReference type="PANTHER" id="PTHR46072">
    <property type="entry name" value="AMIDASE-RELATED-RELATED"/>
    <property type="match status" value="1"/>
</dbReference>
<feature type="domain" description="Amidase" evidence="3">
    <location>
        <begin position="4"/>
        <end position="284"/>
    </location>
</feature>
<dbReference type="Pfam" id="PF01425">
    <property type="entry name" value="Amidase"/>
    <property type="match status" value="1"/>
</dbReference>
<dbReference type="GO" id="GO:0016787">
    <property type="term" value="F:hydrolase activity"/>
    <property type="evidence" value="ECO:0007669"/>
    <property type="project" value="UniProtKB-KW"/>
</dbReference>